<dbReference type="Gene3D" id="2.60.200.20">
    <property type="match status" value="1"/>
</dbReference>
<feature type="transmembrane region" description="Helical" evidence="1">
    <location>
        <begin position="44"/>
        <end position="62"/>
    </location>
</feature>
<evidence type="ECO:0000313" key="4">
    <source>
        <dbReference type="Proteomes" id="UP001300383"/>
    </source>
</evidence>
<dbReference type="EMBL" id="JASGBQ010000001">
    <property type="protein sequence ID" value="MDI9241139.1"/>
    <property type="molecule type" value="Genomic_DNA"/>
</dbReference>
<feature type="transmembrane region" description="Helical" evidence="1">
    <location>
        <begin position="7"/>
        <end position="24"/>
    </location>
</feature>
<feature type="domain" description="FHA" evidence="2">
    <location>
        <begin position="191"/>
        <end position="242"/>
    </location>
</feature>
<accession>A0AAP4B7D9</accession>
<protein>
    <submittedName>
        <fullName evidence="3">FHA domain-containing protein</fullName>
    </submittedName>
</protein>
<feature type="transmembrane region" description="Helical" evidence="1">
    <location>
        <begin position="102"/>
        <end position="126"/>
    </location>
</feature>
<sequence length="270" mass="29240">MKKNGRYIAAGFIFLGIIFLFFPLDGVNKYTVMDLLALWKTEKTILAVWLCAAAAALAGAVLSECFGKEKISLAVSLVFQGIDFISIPILAGISAGEFALPGIGGMGAMVCLLVSAVLTGTVLYQYEPEMEANGQKHFDRNPAGQQNFSQNPAGAYGYQRQPQANPCQGALYIYCGPFEGSVIPIRHMESVNVGRDASSCNLVLEGKAVSRRHCTVTYNAVNHTYLLLDTSSNGTYLEGGQRIPKNYAVELRPGTAFYLGMPENRFKLGE</sequence>
<keyword evidence="1" id="KW-0812">Transmembrane</keyword>
<dbReference type="Proteomes" id="UP001300383">
    <property type="component" value="Unassembled WGS sequence"/>
</dbReference>
<name>A0AAP4B7D9_9FIRM</name>
<dbReference type="PROSITE" id="PS50006">
    <property type="entry name" value="FHA_DOMAIN"/>
    <property type="match status" value="1"/>
</dbReference>
<keyword evidence="1" id="KW-1133">Transmembrane helix</keyword>
<dbReference type="SUPFAM" id="SSF49879">
    <property type="entry name" value="SMAD/FHA domain"/>
    <property type="match status" value="1"/>
</dbReference>
<dbReference type="Pfam" id="PF00498">
    <property type="entry name" value="FHA"/>
    <property type="match status" value="1"/>
</dbReference>
<organism evidence="3 4">
    <name type="scientific">Fusibacillus kribbianus</name>
    <dbReference type="NCBI Taxonomy" id="3044208"/>
    <lineage>
        <taxon>Bacteria</taxon>
        <taxon>Bacillati</taxon>
        <taxon>Bacillota</taxon>
        <taxon>Clostridia</taxon>
        <taxon>Lachnospirales</taxon>
        <taxon>Lachnospiraceae</taxon>
        <taxon>Fusibacillus</taxon>
    </lineage>
</organism>
<dbReference type="InterPro" id="IPR000253">
    <property type="entry name" value="FHA_dom"/>
</dbReference>
<evidence type="ECO:0000313" key="3">
    <source>
        <dbReference type="EMBL" id="MDI9241139.1"/>
    </source>
</evidence>
<dbReference type="InterPro" id="IPR008984">
    <property type="entry name" value="SMAD_FHA_dom_sf"/>
</dbReference>
<keyword evidence="4" id="KW-1185">Reference proteome</keyword>
<keyword evidence="1" id="KW-0472">Membrane</keyword>
<dbReference type="RefSeq" id="WP_283229641.1">
    <property type="nucleotide sequence ID" value="NZ_JASGBQ010000001.1"/>
</dbReference>
<evidence type="ECO:0000256" key="1">
    <source>
        <dbReference type="SAM" id="Phobius"/>
    </source>
</evidence>
<evidence type="ECO:0000259" key="2">
    <source>
        <dbReference type="PROSITE" id="PS50006"/>
    </source>
</evidence>
<dbReference type="SMART" id="SM00240">
    <property type="entry name" value="FHA"/>
    <property type="match status" value="1"/>
</dbReference>
<comment type="caution">
    <text evidence="3">The sequence shown here is derived from an EMBL/GenBank/DDBJ whole genome shotgun (WGS) entry which is preliminary data.</text>
</comment>
<proteinExistence type="predicted"/>
<feature type="transmembrane region" description="Helical" evidence="1">
    <location>
        <begin position="74"/>
        <end position="96"/>
    </location>
</feature>
<reference evidence="3 4" key="1">
    <citation type="submission" date="2023-05" db="EMBL/GenBank/DDBJ databases">
        <title>[ruminococcus] sp. nov., isolated from a pig farm feces dump.</title>
        <authorList>
            <person name="Chang Y.-H."/>
        </authorList>
    </citation>
    <scope>NUCLEOTIDE SEQUENCE [LARGE SCALE GENOMIC DNA]</scope>
    <source>
        <strain evidence="3 4">YH-rum2234</strain>
    </source>
</reference>
<gene>
    <name evidence="3" type="ORF">QJ036_01430</name>
</gene>
<dbReference type="CDD" id="cd00060">
    <property type="entry name" value="FHA"/>
    <property type="match status" value="1"/>
</dbReference>
<dbReference type="AlphaFoldDB" id="A0AAP4B7D9"/>